<evidence type="ECO:0000313" key="3">
    <source>
        <dbReference type="EMBL" id="CAI9553010.1"/>
    </source>
</evidence>
<dbReference type="Pfam" id="PF00501">
    <property type="entry name" value="AMP-binding"/>
    <property type="match status" value="1"/>
</dbReference>
<evidence type="ECO:0000259" key="2">
    <source>
        <dbReference type="Pfam" id="PF00501"/>
    </source>
</evidence>
<proteinExistence type="predicted"/>
<accession>A0ABN9BZ48</accession>
<dbReference type="InterPro" id="IPR020845">
    <property type="entry name" value="AMP-binding_CS"/>
</dbReference>
<evidence type="ECO:0000313" key="4">
    <source>
        <dbReference type="Proteomes" id="UP001162483"/>
    </source>
</evidence>
<keyword evidence="4" id="KW-1185">Reference proteome</keyword>
<dbReference type="EMBL" id="CATNWA010006877">
    <property type="protein sequence ID" value="CAI9553010.1"/>
    <property type="molecule type" value="Genomic_DNA"/>
</dbReference>
<keyword evidence="1" id="KW-0443">Lipid metabolism</keyword>
<name>A0ABN9BZ48_9NEOB</name>
<dbReference type="InterPro" id="IPR042099">
    <property type="entry name" value="ANL_N_sf"/>
</dbReference>
<dbReference type="PANTHER" id="PTHR44394">
    <property type="entry name" value="BETA-ALANINE-ACTIVATING ENZYME"/>
    <property type="match status" value="1"/>
</dbReference>
<dbReference type="Gene3D" id="3.40.50.12780">
    <property type="entry name" value="N-terminal domain of ligase-like"/>
    <property type="match status" value="1"/>
</dbReference>
<organism evidence="3 4">
    <name type="scientific">Staurois parvus</name>
    <dbReference type="NCBI Taxonomy" id="386267"/>
    <lineage>
        <taxon>Eukaryota</taxon>
        <taxon>Metazoa</taxon>
        <taxon>Chordata</taxon>
        <taxon>Craniata</taxon>
        <taxon>Vertebrata</taxon>
        <taxon>Euteleostomi</taxon>
        <taxon>Amphibia</taxon>
        <taxon>Batrachia</taxon>
        <taxon>Anura</taxon>
        <taxon>Neobatrachia</taxon>
        <taxon>Ranoidea</taxon>
        <taxon>Ranidae</taxon>
        <taxon>Staurois</taxon>
    </lineage>
</organism>
<dbReference type="SUPFAM" id="SSF56801">
    <property type="entry name" value="Acetyl-CoA synthetase-like"/>
    <property type="match status" value="1"/>
</dbReference>
<feature type="domain" description="AMP-dependent synthetase/ligase" evidence="2">
    <location>
        <begin position="47"/>
        <end position="173"/>
    </location>
</feature>
<dbReference type="PROSITE" id="PS00455">
    <property type="entry name" value="AMP_BINDING"/>
    <property type="match status" value="1"/>
</dbReference>
<dbReference type="PANTHER" id="PTHR44394:SF1">
    <property type="entry name" value="BETA-ALANINE-ACTIVATING ENZYME"/>
    <property type="match status" value="1"/>
</dbReference>
<dbReference type="InterPro" id="IPR000873">
    <property type="entry name" value="AMP-dep_synth/lig_dom"/>
</dbReference>
<evidence type="ECO:0000256" key="1">
    <source>
        <dbReference type="ARBA" id="ARBA00023098"/>
    </source>
</evidence>
<dbReference type="InterPro" id="IPR052091">
    <property type="entry name" value="Beta-ala_Activ/Resist"/>
</dbReference>
<sequence length="173" mass="19716">MLVENNKADVFRQLFPSWIERDSSKVQHLDITIFEALQSEKVNDKDTKMIKDHDRIPSALHPPARQLCDEYLDRDQYCLAYVLHTSGTTGKPKIVNVPHCCIVPNIHHLGSIFGMSPDDLVFLASPLTFDPSVIEMFLALSSGACLLIVPEHLKMMPRKLFHVLFQQHRVTVL</sequence>
<reference evidence="3" key="1">
    <citation type="submission" date="2023-05" db="EMBL/GenBank/DDBJ databases">
        <authorList>
            <person name="Stuckert A."/>
        </authorList>
    </citation>
    <scope>NUCLEOTIDE SEQUENCE</scope>
</reference>
<dbReference type="Proteomes" id="UP001162483">
    <property type="component" value="Unassembled WGS sequence"/>
</dbReference>
<protein>
    <recommendedName>
        <fullName evidence="2">AMP-dependent synthetase/ligase domain-containing protein</fullName>
    </recommendedName>
</protein>
<feature type="non-terminal residue" evidence="3">
    <location>
        <position position="173"/>
    </location>
</feature>
<gene>
    <name evidence="3" type="ORF">SPARVUS_LOCUS3967696</name>
</gene>
<comment type="caution">
    <text evidence="3">The sequence shown here is derived from an EMBL/GenBank/DDBJ whole genome shotgun (WGS) entry which is preliminary data.</text>
</comment>